<proteinExistence type="predicted"/>
<gene>
    <name evidence="1" type="ORF">OOZ35_07680</name>
</gene>
<accession>A0ABT4S036</accession>
<keyword evidence="2" id="KW-1185">Reference proteome</keyword>
<evidence type="ECO:0000313" key="1">
    <source>
        <dbReference type="EMBL" id="MDA0177365.1"/>
    </source>
</evidence>
<name>A0ABT4S036_9FLAO</name>
<reference evidence="1" key="1">
    <citation type="submission" date="2022-11" db="EMBL/GenBank/DDBJ databases">
        <title>Refractory cell wall polysaccharides provide important carbon source for microbial heterotrophs in the hadal ocean.</title>
        <authorList>
            <person name="Zhu X."/>
        </authorList>
    </citation>
    <scope>NUCLEOTIDE SEQUENCE</scope>
    <source>
        <strain evidence="1">MTRN7</strain>
    </source>
</reference>
<dbReference type="EMBL" id="JAPFGC010000002">
    <property type="protein sequence ID" value="MDA0177365.1"/>
    <property type="molecule type" value="Genomic_DNA"/>
</dbReference>
<evidence type="ECO:0000313" key="2">
    <source>
        <dbReference type="Proteomes" id="UP001149142"/>
    </source>
</evidence>
<dbReference type="Proteomes" id="UP001149142">
    <property type="component" value="Unassembled WGS sequence"/>
</dbReference>
<dbReference type="RefSeq" id="WP_270005422.1">
    <property type="nucleotide sequence ID" value="NZ_JAPFGC010000002.1"/>
</dbReference>
<comment type="caution">
    <text evidence="1">The sequence shown here is derived from an EMBL/GenBank/DDBJ whole genome shotgun (WGS) entry which is preliminary data.</text>
</comment>
<organism evidence="1 2">
    <name type="scientific">Mesoflavibacter profundi</name>
    <dbReference type="NCBI Taxonomy" id="2708110"/>
    <lineage>
        <taxon>Bacteria</taxon>
        <taxon>Pseudomonadati</taxon>
        <taxon>Bacteroidota</taxon>
        <taxon>Flavobacteriia</taxon>
        <taxon>Flavobacteriales</taxon>
        <taxon>Flavobacteriaceae</taxon>
        <taxon>Mesoflavibacter</taxon>
    </lineage>
</organism>
<protein>
    <submittedName>
        <fullName evidence="1">Uncharacterized protein</fullName>
    </submittedName>
</protein>
<sequence>MKTFLILFSFLLLTNRDVIHKDTPLQIDKNGNIIGLPNEYSPAKFDEAEKILQIRNRIIVFPECITEYFEEYKNAKLNLSASWYHSKDIMPFYLNFEISDYSTDYSHSILINLETLELIKVYKETRKAISFINEIIELDKNCLNQYKNGIKITY</sequence>